<evidence type="ECO:0000313" key="5">
    <source>
        <dbReference type="EMBL" id="KAG3227194.1"/>
    </source>
</evidence>
<proteinExistence type="predicted"/>
<evidence type="ECO:0000313" key="4">
    <source>
        <dbReference type="EMBL" id="KAG2996955.1"/>
    </source>
</evidence>
<dbReference type="Proteomes" id="UP000774804">
    <property type="component" value="Unassembled WGS sequence"/>
</dbReference>
<sequence length="40" mass="4084">MGPLEGLSLEVNVHFVGSSGLATFRPARLAVSGATQVARS</sequence>
<reference evidence="3" key="1">
    <citation type="submission" date="2018-10" db="EMBL/GenBank/DDBJ databases">
        <title>Effector identification in a new, highly contiguous assembly of the strawberry crown rot pathogen Phytophthora cactorum.</title>
        <authorList>
            <person name="Armitage A.D."/>
            <person name="Nellist C.F."/>
            <person name="Bates H."/>
            <person name="Vickerstaff R.J."/>
            <person name="Harrison R.J."/>
        </authorList>
    </citation>
    <scope>NUCLEOTIDE SEQUENCE</scope>
    <source>
        <strain evidence="1">15-7</strain>
        <strain evidence="2">4032</strain>
        <strain evidence="3">4040</strain>
        <strain evidence="4">P415</strain>
        <strain evidence="5">P421</strain>
    </source>
</reference>
<evidence type="ECO:0000313" key="3">
    <source>
        <dbReference type="EMBL" id="KAG2951680.1"/>
    </source>
</evidence>
<evidence type="ECO:0000313" key="6">
    <source>
        <dbReference type="Proteomes" id="UP000736787"/>
    </source>
</evidence>
<dbReference type="Proteomes" id="UP000760860">
    <property type="component" value="Unassembled WGS sequence"/>
</dbReference>
<evidence type="ECO:0000313" key="2">
    <source>
        <dbReference type="EMBL" id="KAG2940930.1"/>
    </source>
</evidence>
<dbReference type="Proteomes" id="UP000736787">
    <property type="component" value="Unassembled WGS sequence"/>
</dbReference>
<name>A0A8T1EGP9_9STRA</name>
<dbReference type="AlphaFoldDB" id="A0A8T1EGP9"/>
<dbReference type="EMBL" id="RCMV01000040">
    <property type="protein sequence ID" value="KAG3227194.1"/>
    <property type="molecule type" value="Genomic_DNA"/>
</dbReference>
<dbReference type="EMBL" id="RCMK01000048">
    <property type="protein sequence ID" value="KAG2951680.1"/>
    <property type="molecule type" value="Genomic_DNA"/>
</dbReference>
<protein>
    <submittedName>
        <fullName evidence="3">Uncharacterized protein</fullName>
    </submittedName>
</protein>
<comment type="caution">
    <text evidence="3">The sequence shown here is derived from an EMBL/GenBank/DDBJ whole genome shotgun (WGS) entry which is preliminary data.</text>
</comment>
<gene>
    <name evidence="1" type="ORF">PC113_g3557</name>
    <name evidence="2" type="ORF">PC115_g2256</name>
    <name evidence="3" type="ORF">PC117_g3377</name>
    <name evidence="4" type="ORF">PC118_g2196</name>
    <name evidence="5" type="ORF">PC129_g2268</name>
</gene>
<dbReference type="EMBL" id="RCMI01000032">
    <property type="protein sequence ID" value="KAG2940930.1"/>
    <property type="molecule type" value="Genomic_DNA"/>
</dbReference>
<evidence type="ECO:0000313" key="1">
    <source>
        <dbReference type="EMBL" id="KAG2865566.1"/>
    </source>
</evidence>
<organism evidence="3 6">
    <name type="scientific">Phytophthora cactorum</name>
    <dbReference type="NCBI Taxonomy" id="29920"/>
    <lineage>
        <taxon>Eukaryota</taxon>
        <taxon>Sar</taxon>
        <taxon>Stramenopiles</taxon>
        <taxon>Oomycota</taxon>
        <taxon>Peronosporomycetes</taxon>
        <taxon>Peronosporales</taxon>
        <taxon>Peronosporaceae</taxon>
        <taxon>Phytophthora</taxon>
    </lineage>
</organism>
<dbReference type="Proteomes" id="UP000697107">
    <property type="component" value="Unassembled WGS sequence"/>
</dbReference>
<accession>A0A8T1EGP9</accession>
<dbReference type="Proteomes" id="UP000735874">
    <property type="component" value="Unassembled WGS sequence"/>
</dbReference>
<dbReference type="EMBL" id="RCMG01000055">
    <property type="protein sequence ID" value="KAG2865566.1"/>
    <property type="molecule type" value="Genomic_DNA"/>
</dbReference>
<dbReference type="EMBL" id="RCML01000031">
    <property type="protein sequence ID" value="KAG2996955.1"/>
    <property type="molecule type" value="Genomic_DNA"/>
</dbReference>